<reference evidence="10" key="2">
    <citation type="submission" date="2025-08" db="UniProtKB">
        <authorList>
            <consortium name="RefSeq"/>
        </authorList>
    </citation>
    <scope>IDENTIFICATION</scope>
    <source>
        <tissue evidence="10">Leaf</tissue>
    </source>
</reference>
<protein>
    <submittedName>
        <fullName evidence="10">Protein NUCLEAR FUSION DEFECTIVE 4-like</fullName>
    </submittedName>
</protein>
<feature type="transmembrane region" description="Helical" evidence="6">
    <location>
        <begin position="151"/>
        <end position="171"/>
    </location>
</feature>
<name>A0ABM0YTD7_CAMSA</name>
<dbReference type="InterPro" id="IPR056555">
    <property type="entry name" value="NFD4_C"/>
</dbReference>
<dbReference type="Pfam" id="PF23262">
    <property type="entry name" value="NFD4_C"/>
    <property type="match status" value="1"/>
</dbReference>
<feature type="transmembrane region" description="Helical" evidence="6">
    <location>
        <begin position="385"/>
        <end position="409"/>
    </location>
</feature>
<proteinExistence type="predicted"/>
<feature type="transmembrane region" description="Helical" evidence="6">
    <location>
        <begin position="532"/>
        <end position="553"/>
    </location>
</feature>
<sequence length="599" mass="66067">MVAASPGGSMKGLAVQTLTGRWFMFFGSLLIMSTAGATYMFSIYSSDIKKTLGYDQTTLNLLSFFKDLGANVGVLAGLLNEVTPPWFILLIGAVLNFFGYFMIWLAVTKRISKPQVWHMCLYICVGANSQAFANTGSLVTCVKNFPESRGVVLGILKGYVGLSGAIITQLYHAFYGEDTKELILMIGWLPAVVSFAFLRTIRIMKVKRQTNELKVFYNFLYISLGLATFLMVVIIINKLSGFTQSEFGGSAAVVIVLLLLPIIIVVLEERKLWTEKQVALNNPTPINIVTEKPALDTSEVKDQDERSDKEEEKRETVKTPSCWTTMFNPPERGDDYTILQALFSIDMLILFLATICGVGGTLTAIDNLGQIGSSLGYPKRSVSTFVSLVSIWNYYGRVVSGVVSEIFLIKYKFPRPLMLTLVLLLSCAGHLLIAFNVPGGLYVASVIIGFCFGAQWPLLFAIISEIFGLKYYSTLYNFGSVASPIGSYLLNVRVAGYLYDVEAQKQNKALGIGNARRDGEDLNCIGTSCFKLSFIIITAVTFFGVLVSLVLVIRTKKFYKSDIYKKFREKALAAETEMAATATARSTVAKEDKDNVKAK</sequence>
<feature type="transmembrane region" description="Helical" evidence="6">
    <location>
        <begin position="215"/>
        <end position="236"/>
    </location>
</feature>
<dbReference type="PANTHER" id="PTHR21576">
    <property type="entry name" value="UNCHARACTERIZED NODULIN-LIKE PROTEIN"/>
    <property type="match status" value="1"/>
</dbReference>
<keyword evidence="9" id="KW-1185">Reference proteome</keyword>
<evidence type="ECO:0000313" key="10">
    <source>
        <dbReference type="RefSeq" id="XP_010505589.1"/>
    </source>
</evidence>
<feature type="region of interest" description="Disordered" evidence="5">
    <location>
        <begin position="296"/>
        <end position="315"/>
    </location>
</feature>
<accession>A0ABM0YTD7</accession>
<evidence type="ECO:0000259" key="7">
    <source>
        <dbReference type="Pfam" id="PF06813"/>
    </source>
</evidence>
<feature type="compositionally biased region" description="Basic and acidic residues" evidence="5">
    <location>
        <begin position="298"/>
        <end position="315"/>
    </location>
</feature>
<evidence type="ECO:0000313" key="9">
    <source>
        <dbReference type="Proteomes" id="UP000694864"/>
    </source>
</evidence>
<feature type="transmembrane region" description="Helical" evidence="6">
    <location>
        <begin position="248"/>
        <end position="267"/>
    </location>
</feature>
<feature type="transmembrane region" description="Helical" evidence="6">
    <location>
        <begin position="86"/>
        <end position="107"/>
    </location>
</feature>
<dbReference type="InterPro" id="IPR010658">
    <property type="entry name" value="Nodulin-like"/>
</dbReference>
<keyword evidence="2 6" id="KW-0812">Transmembrane</keyword>
<keyword evidence="4 6" id="KW-0472">Membrane</keyword>
<dbReference type="RefSeq" id="XP_010505589.1">
    <property type="nucleotide sequence ID" value="XM_010507287.2"/>
</dbReference>
<dbReference type="Gene3D" id="1.20.1250.20">
    <property type="entry name" value="MFS general substrate transporter like domains"/>
    <property type="match status" value="1"/>
</dbReference>
<evidence type="ECO:0000256" key="3">
    <source>
        <dbReference type="ARBA" id="ARBA00022989"/>
    </source>
</evidence>
<dbReference type="Pfam" id="PF06813">
    <property type="entry name" value="Nodulin-like"/>
    <property type="match status" value="1"/>
</dbReference>
<feature type="transmembrane region" description="Helical" evidence="6">
    <location>
        <begin position="475"/>
        <end position="499"/>
    </location>
</feature>
<dbReference type="SUPFAM" id="SSF103473">
    <property type="entry name" value="MFS general substrate transporter"/>
    <property type="match status" value="2"/>
</dbReference>
<feature type="transmembrane region" description="Helical" evidence="6">
    <location>
        <begin position="416"/>
        <end position="435"/>
    </location>
</feature>
<evidence type="ECO:0000256" key="1">
    <source>
        <dbReference type="ARBA" id="ARBA00004141"/>
    </source>
</evidence>
<feature type="domain" description="NFD4 C-terminal" evidence="8">
    <location>
        <begin position="344"/>
        <end position="559"/>
    </location>
</feature>
<gene>
    <name evidence="10" type="primary">LOC104782373</name>
</gene>
<evidence type="ECO:0000256" key="4">
    <source>
        <dbReference type="ARBA" id="ARBA00023136"/>
    </source>
</evidence>
<dbReference type="CDD" id="cd17354">
    <property type="entry name" value="MFS_Mch1p_like"/>
    <property type="match status" value="1"/>
</dbReference>
<dbReference type="GeneID" id="104782373"/>
<evidence type="ECO:0000256" key="2">
    <source>
        <dbReference type="ARBA" id="ARBA00022692"/>
    </source>
</evidence>
<feature type="transmembrane region" description="Helical" evidence="6">
    <location>
        <begin position="441"/>
        <end position="463"/>
    </location>
</feature>
<feature type="transmembrane region" description="Helical" evidence="6">
    <location>
        <begin position="20"/>
        <end position="41"/>
    </location>
</feature>
<dbReference type="PANTHER" id="PTHR21576:SF84">
    <property type="entry name" value="FAMILY PROTEIN, PUTATIVE, EXPRESSED-RELATED"/>
    <property type="match status" value="1"/>
</dbReference>
<organism evidence="9 10">
    <name type="scientific">Camelina sativa</name>
    <name type="common">False flax</name>
    <name type="synonym">Myagrum sativum</name>
    <dbReference type="NCBI Taxonomy" id="90675"/>
    <lineage>
        <taxon>Eukaryota</taxon>
        <taxon>Viridiplantae</taxon>
        <taxon>Streptophyta</taxon>
        <taxon>Embryophyta</taxon>
        <taxon>Tracheophyta</taxon>
        <taxon>Spermatophyta</taxon>
        <taxon>Magnoliopsida</taxon>
        <taxon>eudicotyledons</taxon>
        <taxon>Gunneridae</taxon>
        <taxon>Pentapetalae</taxon>
        <taxon>rosids</taxon>
        <taxon>malvids</taxon>
        <taxon>Brassicales</taxon>
        <taxon>Brassicaceae</taxon>
        <taxon>Camelineae</taxon>
        <taxon>Camelina</taxon>
    </lineage>
</organism>
<dbReference type="Proteomes" id="UP000694864">
    <property type="component" value="Chromosome 4"/>
</dbReference>
<feature type="transmembrane region" description="Helical" evidence="6">
    <location>
        <begin position="183"/>
        <end position="203"/>
    </location>
</feature>
<dbReference type="InterPro" id="IPR036259">
    <property type="entry name" value="MFS_trans_sf"/>
</dbReference>
<evidence type="ECO:0000259" key="8">
    <source>
        <dbReference type="Pfam" id="PF23262"/>
    </source>
</evidence>
<feature type="transmembrane region" description="Helical" evidence="6">
    <location>
        <begin position="341"/>
        <end position="365"/>
    </location>
</feature>
<evidence type="ECO:0000256" key="6">
    <source>
        <dbReference type="SAM" id="Phobius"/>
    </source>
</evidence>
<comment type="subcellular location">
    <subcellularLocation>
        <location evidence="1">Membrane</location>
        <topology evidence="1">Multi-pass membrane protein</topology>
    </subcellularLocation>
</comment>
<evidence type="ECO:0000256" key="5">
    <source>
        <dbReference type="SAM" id="MobiDB-lite"/>
    </source>
</evidence>
<keyword evidence="3 6" id="KW-1133">Transmembrane helix</keyword>
<feature type="domain" description="Nodulin-like" evidence="7">
    <location>
        <begin position="21"/>
        <end position="266"/>
    </location>
</feature>
<reference evidence="9" key="1">
    <citation type="journal article" date="2014" name="Nat. Commun.">
        <title>The emerging biofuel crop Camelina sativa retains a highly undifferentiated hexaploid genome structure.</title>
        <authorList>
            <person name="Kagale S."/>
            <person name="Koh C."/>
            <person name="Nixon J."/>
            <person name="Bollina V."/>
            <person name="Clarke W.E."/>
            <person name="Tuteja R."/>
            <person name="Spillane C."/>
            <person name="Robinson S.J."/>
            <person name="Links M.G."/>
            <person name="Clarke C."/>
            <person name="Higgins E.E."/>
            <person name="Huebert T."/>
            <person name="Sharpe A.G."/>
            <person name="Parkin I.A."/>
        </authorList>
    </citation>
    <scope>NUCLEOTIDE SEQUENCE [LARGE SCALE GENOMIC DNA]</scope>
    <source>
        <strain evidence="9">cv. DH55</strain>
    </source>
</reference>